<accession>A0A6D2IT82</accession>
<protein>
    <submittedName>
        <fullName evidence="3">Uncharacterized protein</fullName>
    </submittedName>
</protein>
<sequence length="288" mass="31166">MAVVLRSDPLSRIHPEPQTLEFDHSFSTRPAMSRPLVVAVLFPRGSIPSFPTIASSPTTNPHPSLPISLNLPPPVPSPPSSVSLEALGQFLGTKRSSGSSGSSSSSSSSLSISGGGDDGEMEQGGVTHEIFCFVCSLVSEKGVTLCDDQDPVLLSRSTVFEGRCFQNLERCGGEGRKGKLNPNFISVILFGLFAIASAKVIFEEKFDDGWVKYENTAREWSHTSGNWSGIQTSGDYRFYALLSARALSHKWFLLTGLALVFEFLAGLISRPAWWDLASLLPFSVAYFP</sequence>
<evidence type="ECO:0000256" key="2">
    <source>
        <dbReference type="SAM" id="Phobius"/>
    </source>
</evidence>
<feature type="transmembrane region" description="Helical" evidence="2">
    <location>
        <begin position="184"/>
        <end position="202"/>
    </location>
</feature>
<feature type="transmembrane region" description="Helical" evidence="2">
    <location>
        <begin position="251"/>
        <end position="273"/>
    </location>
</feature>
<dbReference type="EMBL" id="CACVBM020001064">
    <property type="protein sequence ID" value="CAA7028191.1"/>
    <property type="molecule type" value="Genomic_DNA"/>
</dbReference>
<feature type="compositionally biased region" description="Low complexity" evidence="1">
    <location>
        <begin position="96"/>
        <end position="112"/>
    </location>
</feature>
<keyword evidence="2" id="KW-0472">Membrane</keyword>
<feature type="compositionally biased region" description="Low complexity" evidence="1">
    <location>
        <begin position="61"/>
        <end position="70"/>
    </location>
</feature>
<keyword evidence="2" id="KW-1133">Transmembrane helix</keyword>
<feature type="region of interest" description="Disordered" evidence="1">
    <location>
        <begin position="53"/>
        <end position="120"/>
    </location>
</feature>
<proteinExistence type="predicted"/>
<name>A0A6D2IT82_9BRAS</name>
<dbReference type="Proteomes" id="UP000467841">
    <property type="component" value="Unassembled WGS sequence"/>
</dbReference>
<gene>
    <name evidence="3" type="ORF">MERR_LOCUS15426</name>
</gene>
<keyword evidence="2" id="KW-0812">Transmembrane</keyword>
<evidence type="ECO:0000256" key="1">
    <source>
        <dbReference type="SAM" id="MobiDB-lite"/>
    </source>
</evidence>
<dbReference type="AlphaFoldDB" id="A0A6D2IT82"/>
<comment type="caution">
    <text evidence="3">The sequence shown here is derived from an EMBL/GenBank/DDBJ whole genome shotgun (WGS) entry which is preliminary data.</text>
</comment>
<reference evidence="3" key="1">
    <citation type="submission" date="2020-01" db="EMBL/GenBank/DDBJ databases">
        <authorList>
            <person name="Mishra B."/>
        </authorList>
    </citation>
    <scope>NUCLEOTIDE SEQUENCE [LARGE SCALE GENOMIC DNA]</scope>
</reference>
<keyword evidence="4" id="KW-1185">Reference proteome</keyword>
<evidence type="ECO:0000313" key="3">
    <source>
        <dbReference type="EMBL" id="CAA7028191.1"/>
    </source>
</evidence>
<organism evidence="3 4">
    <name type="scientific">Microthlaspi erraticum</name>
    <dbReference type="NCBI Taxonomy" id="1685480"/>
    <lineage>
        <taxon>Eukaryota</taxon>
        <taxon>Viridiplantae</taxon>
        <taxon>Streptophyta</taxon>
        <taxon>Embryophyta</taxon>
        <taxon>Tracheophyta</taxon>
        <taxon>Spermatophyta</taxon>
        <taxon>Magnoliopsida</taxon>
        <taxon>eudicotyledons</taxon>
        <taxon>Gunneridae</taxon>
        <taxon>Pentapetalae</taxon>
        <taxon>rosids</taxon>
        <taxon>malvids</taxon>
        <taxon>Brassicales</taxon>
        <taxon>Brassicaceae</taxon>
        <taxon>Coluteocarpeae</taxon>
        <taxon>Microthlaspi</taxon>
    </lineage>
</organism>
<evidence type="ECO:0000313" key="4">
    <source>
        <dbReference type="Proteomes" id="UP000467841"/>
    </source>
</evidence>